<proteinExistence type="predicted"/>
<dbReference type="EMBL" id="CP007793">
    <property type="protein sequence ID" value="AIB11585.1"/>
    <property type="molecule type" value="Genomic_DNA"/>
</dbReference>
<sequence length="290" mass="30790">MGAHGINGIDHLVIVVRDLEKAQDAYRRMGFTISPKGRHGELKSANHTMMFGAGDYLELLAIEQPHPFTAFFSDVLKTREGIAAAALKTDDARAAQRLLVEAGYPAGEPVEFGRPVELPGGAQQARFTTTPIDGVPEWGGRVFLCQHHTPEVVWRPELIQHDNTVTGLAALVVAADDTDATASSYARLFGTAVEVRGPARVVPTGSAPIVVADPAALHWGWTGDPALAVPRPFLAGMVLTVADLERAQQALQKSKFPTVVGNGVLRVSSASACGAMLAFAKEFDLGALIP</sequence>
<dbReference type="KEGG" id="abq:ABAZ39_06085"/>
<evidence type="ECO:0000313" key="3">
    <source>
        <dbReference type="Proteomes" id="UP000027186"/>
    </source>
</evidence>
<feature type="domain" description="VOC" evidence="1">
    <location>
        <begin position="8"/>
        <end position="141"/>
    </location>
</feature>
<reference evidence="2 3" key="1">
    <citation type="journal article" date="2014" name="Genome Announc.">
        <title>Complete Genome Sequence of the Model Rhizosphere Strain Azospirillum brasilense Az39, Successfully Applied in Agriculture.</title>
        <authorList>
            <person name="Rivera D."/>
            <person name="Revale S."/>
            <person name="Molina R."/>
            <person name="Gualpa J."/>
            <person name="Puente M."/>
            <person name="Maroniche G."/>
            <person name="Paris G."/>
            <person name="Baker D."/>
            <person name="Clavijo B."/>
            <person name="McLay K."/>
            <person name="Spaepen S."/>
            <person name="Perticari A."/>
            <person name="Vazquez M."/>
            <person name="Wisniewski-Dye F."/>
            <person name="Watkins C."/>
            <person name="Martinez-Abarca F."/>
            <person name="Vanderleyden J."/>
            <person name="Cassan F."/>
        </authorList>
    </citation>
    <scope>NUCLEOTIDE SEQUENCE [LARGE SCALE GENOMIC DNA]</scope>
    <source>
        <strain evidence="2 3">Az39</strain>
    </source>
</reference>
<dbReference type="InterPro" id="IPR029068">
    <property type="entry name" value="Glyas_Bleomycin-R_OHBP_Dase"/>
</dbReference>
<accession>A0A060DFU5</accession>
<evidence type="ECO:0000259" key="1">
    <source>
        <dbReference type="PROSITE" id="PS51819"/>
    </source>
</evidence>
<protein>
    <recommendedName>
        <fullName evidence="1">VOC domain-containing protein</fullName>
    </recommendedName>
</protein>
<dbReference type="SUPFAM" id="SSF54593">
    <property type="entry name" value="Glyoxalase/Bleomycin resistance protein/Dihydroxybiphenyl dioxygenase"/>
    <property type="match status" value="1"/>
</dbReference>
<dbReference type="PROSITE" id="PS51819">
    <property type="entry name" value="VOC"/>
    <property type="match status" value="1"/>
</dbReference>
<organism evidence="2 3">
    <name type="scientific">Azospirillum argentinense</name>
    <dbReference type="NCBI Taxonomy" id="2970906"/>
    <lineage>
        <taxon>Bacteria</taxon>
        <taxon>Pseudomonadati</taxon>
        <taxon>Pseudomonadota</taxon>
        <taxon>Alphaproteobacteria</taxon>
        <taxon>Rhodospirillales</taxon>
        <taxon>Azospirillaceae</taxon>
        <taxon>Azospirillum</taxon>
    </lineage>
</organism>
<dbReference type="Pfam" id="PF13468">
    <property type="entry name" value="Glyoxalase_3"/>
    <property type="match status" value="1"/>
</dbReference>
<dbReference type="PANTHER" id="PTHR40265:SF1">
    <property type="entry name" value="GLYOXALASE-LIKE DOMAIN-CONTAINING PROTEIN"/>
    <property type="match status" value="1"/>
</dbReference>
<evidence type="ECO:0000313" key="2">
    <source>
        <dbReference type="EMBL" id="AIB11585.1"/>
    </source>
</evidence>
<dbReference type="AlphaFoldDB" id="A0A060DFU5"/>
<gene>
    <name evidence="2" type="ORF">ABAZ39_06085</name>
</gene>
<dbReference type="PANTHER" id="PTHR40265">
    <property type="entry name" value="BLL2707 PROTEIN"/>
    <property type="match status" value="1"/>
</dbReference>
<dbReference type="InterPro" id="IPR037523">
    <property type="entry name" value="VOC_core"/>
</dbReference>
<dbReference type="Proteomes" id="UP000027186">
    <property type="component" value="Chromosome"/>
</dbReference>
<dbReference type="Gene3D" id="3.10.180.10">
    <property type="entry name" value="2,3-Dihydroxybiphenyl 1,2-Dioxygenase, domain 1"/>
    <property type="match status" value="1"/>
</dbReference>
<dbReference type="InterPro" id="IPR025870">
    <property type="entry name" value="Glyoxalase-like_dom"/>
</dbReference>
<dbReference type="RefSeq" id="WP_038527664.1">
    <property type="nucleotide sequence ID" value="NZ_CP007793.1"/>
</dbReference>
<name>A0A060DFU5_9PROT</name>